<dbReference type="EMBL" id="QJKJ01007600">
    <property type="protein sequence ID" value="RDX82595.1"/>
    <property type="molecule type" value="Genomic_DNA"/>
</dbReference>
<evidence type="ECO:0000313" key="3">
    <source>
        <dbReference type="Proteomes" id="UP000257109"/>
    </source>
</evidence>
<dbReference type="Gene3D" id="3.30.70.270">
    <property type="match status" value="2"/>
</dbReference>
<feature type="non-terminal residue" evidence="2">
    <location>
        <position position="362"/>
    </location>
</feature>
<dbReference type="Pfam" id="PF00078">
    <property type="entry name" value="RVT_1"/>
    <property type="match status" value="1"/>
</dbReference>
<reference evidence="2" key="1">
    <citation type="submission" date="2018-05" db="EMBL/GenBank/DDBJ databases">
        <title>Draft genome of Mucuna pruriens seed.</title>
        <authorList>
            <person name="Nnadi N.E."/>
            <person name="Vos R."/>
            <person name="Hasami M.H."/>
            <person name="Devisetty U.K."/>
            <person name="Aguiy J.C."/>
        </authorList>
    </citation>
    <scope>NUCLEOTIDE SEQUENCE [LARGE SCALE GENOMIC DNA]</scope>
    <source>
        <strain evidence="2">JCA_2017</strain>
    </source>
</reference>
<dbReference type="PANTHER" id="PTHR24559">
    <property type="entry name" value="TRANSPOSON TY3-I GAG-POL POLYPROTEIN"/>
    <property type="match status" value="1"/>
</dbReference>
<protein>
    <submittedName>
        <fullName evidence="2">Retrovirus-related Pol polyprotein from transposon 17.6</fullName>
    </submittedName>
</protein>
<evidence type="ECO:0000259" key="1">
    <source>
        <dbReference type="Pfam" id="PF00078"/>
    </source>
</evidence>
<dbReference type="InterPro" id="IPR053134">
    <property type="entry name" value="RNA-dir_DNA_polymerase"/>
</dbReference>
<feature type="non-terminal residue" evidence="2">
    <location>
        <position position="1"/>
    </location>
</feature>
<comment type="caution">
    <text evidence="2">The sequence shown here is derived from an EMBL/GenBank/DDBJ whole genome shotgun (WGS) entry which is preliminary data.</text>
</comment>
<feature type="domain" description="Reverse transcriptase" evidence="1">
    <location>
        <begin position="264"/>
        <end position="335"/>
    </location>
</feature>
<dbReference type="InterPro" id="IPR043128">
    <property type="entry name" value="Rev_trsase/Diguanyl_cyclase"/>
</dbReference>
<dbReference type="AlphaFoldDB" id="A0A371FW94"/>
<proteinExistence type="predicted"/>
<gene>
    <name evidence="2" type="primary">pol</name>
    <name evidence="2" type="ORF">CR513_36597</name>
</gene>
<keyword evidence="3" id="KW-1185">Reference proteome</keyword>
<evidence type="ECO:0000313" key="2">
    <source>
        <dbReference type="EMBL" id="RDX82595.1"/>
    </source>
</evidence>
<dbReference type="PANTHER" id="PTHR24559:SF444">
    <property type="entry name" value="REVERSE TRANSCRIPTASE DOMAIN-CONTAINING PROTEIN"/>
    <property type="match status" value="1"/>
</dbReference>
<accession>A0A371FW94</accession>
<dbReference type="Proteomes" id="UP000257109">
    <property type="component" value="Unassembled WGS sequence"/>
</dbReference>
<dbReference type="SUPFAM" id="SSF56672">
    <property type="entry name" value="DNA/RNA polymerases"/>
    <property type="match status" value="1"/>
</dbReference>
<dbReference type="InterPro" id="IPR000477">
    <property type="entry name" value="RT_dom"/>
</dbReference>
<name>A0A371FW94_MUCPR</name>
<sequence>IVRLCSVCLHLAETKPDYLYRDHLGLVSAESDSAGAEGYRAKRKLNLTRVGLLLLRIFRPGEVKVDVVLVSQGRVKLPIGCPPRSTWSTRACARIEAEANLTSIRSELCATIGSGGWEQSQGWRRNRSRLTQFPIKVSDQRLVRGWDRIGDGLRLAWFLIEVDDVWLGVKFGQEKKFTYLDCSDFGEVVTSMLRWRILFDSVVMGAFIVVEVGPHVGFLSTLDVEKAKLRMSQQSKKERYGPNKANPTKARSFPTKACVTSYPFVSFAYTRMPFGMCNAPSTFKLCMTSIFSDLLQDYMEVFMDDFIVYANSFDACLENLSKVLTRCIDTNLEVRSFLRHVRFYRRFIKNFSKIALPLSKML</sequence>
<dbReference type="InterPro" id="IPR043502">
    <property type="entry name" value="DNA/RNA_pol_sf"/>
</dbReference>
<organism evidence="2 3">
    <name type="scientific">Mucuna pruriens</name>
    <name type="common">Velvet bean</name>
    <name type="synonym">Dolichos pruriens</name>
    <dbReference type="NCBI Taxonomy" id="157652"/>
    <lineage>
        <taxon>Eukaryota</taxon>
        <taxon>Viridiplantae</taxon>
        <taxon>Streptophyta</taxon>
        <taxon>Embryophyta</taxon>
        <taxon>Tracheophyta</taxon>
        <taxon>Spermatophyta</taxon>
        <taxon>Magnoliopsida</taxon>
        <taxon>eudicotyledons</taxon>
        <taxon>Gunneridae</taxon>
        <taxon>Pentapetalae</taxon>
        <taxon>rosids</taxon>
        <taxon>fabids</taxon>
        <taxon>Fabales</taxon>
        <taxon>Fabaceae</taxon>
        <taxon>Papilionoideae</taxon>
        <taxon>50 kb inversion clade</taxon>
        <taxon>NPAAA clade</taxon>
        <taxon>indigoferoid/millettioid clade</taxon>
        <taxon>Phaseoleae</taxon>
        <taxon>Mucuna</taxon>
    </lineage>
</organism>